<name>A0A5C4LZF3_9PSEU</name>
<dbReference type="Proteomes" id="UP000305546">
    <property type="component" value="Unassembled WGS sequence"/>
</dbReference>
<dbReference type="InterPro" id="IPR007487">
    <property type="entry name" value="ABC_transpt-TYRBP-like"/>
</dbReference>
<reference evidence="1 2" key="1">
    <citation type="submission" date="2019-06" db="EMBL/GenBank/DDBJ databases">
        <title>Amycolatopsis alkalitolerans sp. nov., isolated from Gastrodia elata Blume.</title>
        <authorList>
            <person name="Narsing Rao M.P."/>
            <person name="Li W.J."/>
        </authorList>
    </citation>
    <scope>NUCLEOTIDE SEQUENCE [LARGE SCALE GENOMIC DNA]</scope>
    <source>
        <strain evidence="1 2">SYSUP0005</strain>
    </source>
</reference>
<dbReference type="CDD" id="cd06325">
    <property type="entry name" value="PBP1_ABC_unchar_transporter"/>
    <property type="match status" value="1"/>
</dbReference>
<dbReference type="Pfam" id="PF04392">
    <property type="entry name" value="ABC_sub_bind"/>
    <property type="match status" value="1"/>
</dbReference>
<keyword evidence="2" id="KW-1185">Reference proteome</keyword>
<dbReference type="PROSITE" id="PS51257">
    <property type="entry name" value="PROKAR_LIPOPROTEIN"/>
    <property type="match status" value="1"/>
</dbReference>
<dbReference type="PANTHER" id="PTHR35271:SF1">
    <property type="entry name" value="ABC TRANSPORTER, SUBSTRATE-BINDING LIPOPROTEIN"/>
    <property type="match status" value="1"/>
</dbReference>
<sequence length="324" mass="32539">MRLPAALAATLLAGACGTASPGTSSSLAGKDSYRIGVLQVAEATVLGDTVTAFERKLTALLAPKKITFEVKNAQGDQSLISGIARDFAGSDDDAFAVIGTPAVIALAQQVRDRPIFAIAMGDPVGSGVARSLTSPAGNVTGSTDYVDPARLLDQILKVGPTPTRIGTIYDPSNKNMQVWVEALRKAVASHPGLSLVESSISGAGDVPTGARGLVGRADAILIGPDATVFAGLAAVGSTAAAAKLPVYVCGGDAGVPGVLASIGPNYPVVGELAAEAAAKVLAGANPGEIGFGQPSGVEFELNKNTMDSLKVTVPQDILAKAVVK</sequence>
<dbReference type="EMBL" id="VDFW01000012">
    <property type="protein sequence ID" value="TNC25194.1"/>
    <property type="molecule type" value="Genomic_DNA"/>
</dbReference>
<dbReference type="Gene3D" id="3.40.50.2300">
    <property type="match status" value="2"/>
</dbReference>
<organism evidence="1 2">
    <name type="scientific">Amycolatopsis alkalitolerans</name>
    <dbReference type="NCBI Taxonomy" id="2547244"/>
    <lineage>
        <taxon>Bacteria</taxon>
        <taxon>Bacillati</taxon>
        <taxon>Actinomycetota</taxon>
        <taxon>Actinomycetes</taxon>
        <taxon>Pseudonocardiales</taxon>
        <taxon>Pseudonocardiaceae</taxon>
        <taxon>Amycolatopsis</taxon>
    </lineage>
</organism>
<dbReference type="SUPFAM" id="SSF53822">
    <property type="entry name" value="Periplasmic binding protein-like I"/>
    <property type="match status" value="1"/>
</dbReference>
<protein>
    <submittedName>
        <fullName evidence="1">ABC transporter substrate-binding protein</fullName>
    </submittedName>
</protein>
<evidence type="ECO:0000313" key="2">
    <source>
        <dbReference type="Proteomes" id="UP000305546"/>
    </source>
</evidence>
<dbReference type="PANTHER" id="PTHR35271">
    <property type="entry name" value="ABC TRANSPORTER, SUBSTRATE-BINDING LIPOPROTEIN-RELATED"/>
    <property type="match status" value="1"/>
</dbReference>
<gene>
    <name evidence="1" type="ORF">FG385_15865</name>
</gene>
<evidence type="ECO:0000313" key="1">
    <source>
        <dbReference type="EMBL" id="TNC25194.1"/>
    </source>
</evidence>
<dbReference type="InterPro" id="IPR028082">
    <property type="entry name" value="Peripla_BP_I"/>
</dbReference>
<dbReference type="AlphaFoldDB" id="A0A5C4LZF3"/>
<dbReference type="OrthoDB" id="9776955at2"/>
<proteinExistence type="predicted"/>
<accession>A0A5C4LZF3</accession>
<comment type="caution">
    <text evidence="1">The sequence shown here is derived from an EMBL/GenBank/DDBJ whole genome shotgun (WGS) entry which is preliminary data.</text>
</comment>